<protein>
    <recommendedName>
        <fullName evidence="2">Myb-like domain-containing protein</fullName>
    </recommendedName>
</protein>
<organism evidence="3 4">
    <name type="scientific">Staphylotrichum longicolle</name>
    <dbReference type="NCBI Taxonomy" id="669026"/>
    <lineage>
        <taxon>Eukaryota</taxon>
        <taxon>Fungi</taxon>
        <taxon>Dikarya</taxon>
        <taxon>Ascomycota</taxon>
        <taxon>Pezizomycotina</taxon>
        <taxon>Sordariomycetes</taxon>
        <taxon>Sordariomycetidae</taxon>
        <taxon>Sordariales</taxon>
        <taxon>Chaetomiaceae</taxon>
        <taxon>Staphylotrichum</taxon>
    </lineage>
</organism>
<keyword evidence="4" id="KW-1185">Reference proteome</keyword>
<dbReference type="InterPro" id="IPR001005">
    <property type="entry name" value="SANT/Myb"/>
</dbReference>
<dbReference type="AlphaFoldDB" id="A0AAD4F5E6"/>
<dbReference type="PROSITE" id="PS50090">
    <property type="entry name" value="MYB_LIKE"/>
    <property type="match status" value="1"/>
</dbReference>
<name>A0AAD4F5E6_9PEZI</name>
<dbReference type="EMBL" id="JAHCVI010000001">
    <property type="protein sequence ID" value="KAG7291098.1"/>
    <property type="molecule type" value="Genomic_DNA"/>
</dbReference>
<feature type="region of interest" description="Disordered" evidence="1">
    <location>
        <begin position="66"/>
        <end position="107"/>
    </location>
</feature>
<sequence length="359" mass="39941">MLPHTVFRPGEALHNLSLPPLVERHSNTDSKLFASSDMLEAMVLDDDPGPSRWGVPTQAAYEGPRCVEVSESDVTSSTWADDTDEKTVSPKMLRLRRTPCPSTSSESLHTSFVVDANHPLPSVETSPCQVANVDVTATKKARKLLPNRTSRPDMLSRRQSPIGSGPPSPRRKLTRLRPKPKPAPTLSSTPLGMLPLSPGGTDRIELSDRMSKDDFLVRQKQMGMTYKEIRRMGGFTEAESTLRGRYRTLTKSREARVRKPEWSEKDLRLLEKAVRALAHTADLNPSKIPWKKVAEHMVAHGGSYHFGNSTCRKRWDELVREQAALGKTVRQEFFEGGMEVGEFEGYFRGGFVGGGGYGN</sequence>
<evidence type="ECO:0000313" key="3">
    <source>
        <dbReference type="EMBL" id="KAG7291098.1"/>
    </source>
</evidence>
<feature type="compositionally biased region" description="Low complexity" evidence="1">
    <location>
        <begin position="67"/>
        <end position="78"/>
    </location>
</feature>
<proteinExistence type="predicted"/>
<dbReference type="SMART" id="SM00717">
    <property type="entry name" value="SANT"/>
    <property type="match status" value="1"/>
</dbReference>
<feature type="compositionally biased region" description="Basic residues" evidence="1">
    <location>
        <begin position="169"/>
        <end position="180"/>
    </location>
</feature>
<gene>
    <name evidence="3" type="ORF">NEMBOFW57_001108</name>
</gene>
<accession>A0AAD4F5E6</accession>
<dbReference type="Gene3D" id="1.10.10.60">
    <property type="entry name" value="Homeodomain-like"/>
    <property type="match status" value="1"/>
</dbReference>
<reference evidence="3" key="1">
    <citation type="submission" date="2023-02" db="EMBL/GenBank/DDBJ databases">
        <authorList>
            <person name="Palmer J.M."/>
        </authorList>
    </citation>
    <scope>NUCLEOTIDE SEQUENCE</scope>
    <source>
        <strain evidence="3">FW57</strain>
    </source>
</reference>
<evidence type="ECO:0000256" key="1">
    <source>
        <dbReference type="SAM" id="MobiDB-lite"/>
    </source>
</evidence>
<feature type="region of interest" description="Disordered" evidence="1">
    <location>
        <begin position="139"/>
        <end position="198"/>
    </location>
</feature>
<evidence type="ECO:0000259" key="2">
    <source>
        <dbReference type="PROSITE" id="PS50090"/>
    </source>
</evidence>
<comment type="caution">
    <text evidence="3">The sequence shown here is derived from an EMBL/GenBank/DDBJ whole genome shotgun (WGS) entry which is preliminary data.</text>
</comment>
<dbReference type="Proteomes" id="UP001197093">
    <property type="component" value="Unassembled WGS sequence"/>
</dbReference>
<feature type="domain" description="Myb-like" evidence="2">
    <location>
        <begin position="254"/>
        <end position="319"/>
    </location>
</feature>
<evidence type="ECO:0000313" key="4">
    <source>
        <dbReference type="Proteomes" id="UP001197093"/>
    </source>
</evidence>